<name>A0A433R042_9FUNG</name>
<dbReference type="AlphaFoldDB" id="A0A433R042"/>
<sequence length="698" mass="79713">MSVTKKSYQGYREVQQIWDPHKADLRVREACTRCRERRAKCDGRRPCRRCRRVQSECVYSSLRDVVSEEVSPAEQQMKKELLHDLSLLQQLLDKLGLEIEETRARISVVPMMHAVRQIKDDCGRPVCAVENQDAATRDEDVRSADEAESGPNYGNLTDDVKSWQITLTTAGVRIQTDITAIQQLQELLKDFMNSSTIYREPATAFSTIGTQAMMLSLSVQWYRWHNVQPAQFQIHIPNPPLPQIFTPVITEKMEQVLLDHILQKTVESHPAFRKKFGDAFLSRTHNKRPQSPHYIALAYAIGAFSAQHTLLNHFATAANSSADLQIQNNDFGWELAERYFLKARELLIDQFLTPDPGTMTADTVDALHALVRYKFHNGEYEVGMCYLEMAIRVATQLNYHQAMRDPSKTDVDAFELENAILWNHLVCTDQAFSCLLKISAHTTVEDTRLNLFNVTLRIPPEMSEERRQQIYESFHTAKNSAICRDIFDTWWGDSASDPTSEDLDRFIEAFDCWAHQLPPSLRVIGTPFSSRSCFSLAINVQLVHQMSLVNLYLPFLPSVHRNPSSLPIGLPQKAERAYSKATIMSTQFSLTYLKAGGCAFPPHYRALPFDVFSGTMKAHMRLAKAKDDIISTKHRAYVAKGMKLIRGLREYELGQTYFVEFARFVEDFMELEGIEPNADLDLDPEDYFVPVRVPGAGW</sequence>
<comment type="caution">
    <text evidence="4">The sequence shown here is derived from an EMBL/GenBank/DDBJ whole genome shotgun (WGS) entry which is preliminary data.</text>
</comment>
<evidence type="ECO:0000313" key="5">
    <source>
        <dbReference type="Proteomes" id="UP000274822"/>
    </source>
</evidence>
<dbReference type="GO" id="GO:0000981">
    <property type="term" value="F:DNA-binding transcription factor activity, RNA polymerase II-specific"/>
    <property type="evidence" value="ECO:0007669"/>
    <property type="project" value="InterPro"/>
</dbReference>
<reference evidence="4 5" key="1">
    <citation type="journal article" date="2018" name="New Phytol.">
        <title>Phylogenomics of Endogonaceae and evolution of mycorrhizas within Mucoromycota.</title>
        <authorList>
            <person name="Chang Y."/>
            <person name="Desiro A."/>
            <person name="Na H."/>
            <person name="Sandor L."/>
            <person name="Lipzen A."/>
            <person name="Clum A."/>
            <person name="Barry K."/>
            <person name="Grigoriev I.V."/>
            <person name="Martin F.M."/>
            <person name="Stajich J.E."/>
            <person name="Smith M.E."/>
            <person name="Bonito G."/>
            <person name="Spatafora J.W."/>
        </authorList>
    </citation>
    <scope>NUCLEOTIDE SEQUENCE [LARGE SCALE GENOMIC DNA]</scope>
    <source>
        <strain evidence="4 5">AD002</strain>
    </source>
</reference>
<proteinExistence type="predicted"/>
<dbReference type="GO" id="GO:0008270">
    <property type="term" value="F:zinc ion binding"/>
    <property type="evidence" value="ECO:0007669"/>
    <property type="project" value="InterPro"/>
</dbReference>
<feature type="domain" description="Zn(2)-C6 fungal-type" evidence="3">
    <location>
        <begin position="30"/>
        <end position="59"/>
    </location>
</feature>
<dbReference type="PROSITE" id="PS50048">
    <property type="entry name" value="ZN2_CY6_FUNGAL_2"/>
    <property type="match status" value="1"/>
</dbReference>
<gene>
    <name evidence="4" type="ORF">BC938DRAFT_484020</name>
</gene>
<dbReference type="Pfam" id="PF00172">
    <property type="entry name" value="Zn_clus"/>
    <property type="match status" value="1"/>
</dbReference>
<dbReference type="InterPro" id="IPR036864">
    <property type="entry name" value="Zn2-C6_fun-type_DNA-bd_sf"/>
</dbReference>
<evidence type="ECO:0000259" key="3">
    <source>
        <dbReference type="PROSITE" id="PS50048"/>
    </source>
</evidence>
<keyword evidence="1" id="KW-0539">Nucleus</keyword>
<dbReference type="CDD" id="cd12148">
    <property type="entry name" value="fungal_TF_MHR"/>
    <property type="match status" value="1"/>
</dbReference>
<dbReference type="CDD" id="cd00067">
    <property type="entry name" value="GAL4"/>
    <property type="match status" value="1"/>
</dbReference>
<dbReference type="InterPro" id="IPR050987">
    <property type="entry name" value="AtrR-like"/>
</dbReference>
<dbReference type="Proteomes" id="UP000274822">
    <property type="component" value="Unassembled WGS sequence"/>
</dbReference>
<protein>
    <recommendedName>
        <fullName evidence="3">Zn(2)-C6 fungal-type domain-containing protein</fullName>
    </recommendedName>
</protein>
<dbReference type="InterPro" id="IPR001138">
    <property type="entry name" value="Zn2Cys6_DnaBD"/>
</dbReference>
<keyword evidence="5" id="KW-1185">Reference proteome</keyword>
<dbReference type="SMART" id="SM00066">
    <property type="entry name" value="GAL4"/>
    <property type="match status" value="1"/>
</dbReference>
<dbReference type="SUPFAM" id="SSF57701">
    <property type="entry name" value="Zn2/Cys6 DNA-binding domain"/>
    <property type="match status" value="1"/>
</dbReference>
<evidence type="ECO:0000256" key="1">
    <source>
        <dbReference type="ARBA" id="ARBA00023242"/>
    </source>
</evidence>
<evidence type="ECO:0000256" key="2">
    <source>
        <dbReference type="SAM" id="MobiDB-lite"/>
    </source>
</evidence>
<dbReference type="Gene3D" id="4.10.240.10">
    <property type="entry name" value="Zn(2)-C6 fungal-type DNA-binding domain"/>
    <property type="match status" value="1"/>
</dbReference>
<dbReference type="EMBL" id="RBNJ01000095">
    <property type="protein sequence ID" value="RUS35416.1"/>
    <property type="molecule type" value="Genomic_DNA"/>
</dbReference>
<dbReference type="PANTHER" id="PTHR46910:SF39">
    <property type="entry name" value="ZN(II)2CYS6 TRANSCRIPTION FACTOR (EUROFUNG)"/>
    <property type="match status" value="1"/>
</dbReference>
<evidence type="ECO:0000313" key="4">
    <source>
        <dbReference type="EMBL" id="RUS35416.1"/>
    </source>
</evidence>
<dbReference type="PROSITE" id="PS00463">
    <property type="entry name" value="ZN2_CY6_FUNGAL_1"/>
    <property type="match status" value="1"/>
</dbReference>
<feature type="region of interest" description="Disordered" evidence="2">
    <location>
        <begin position="133"/>
        <end position="155"/>
    </location>
</feature>
<dbReference type="PANTHER" id="PTHR46910">
    <property type="entry name" value="TRANSCRIPTION FACTOR PDR1"/>
    <property type="match status" value="1"/>
</dbReference>
<organism evidence="4 5">
    <name type="scientific">Jimgerdemannia flammicorona</name>
    <dbReference type="NCBI Taxonomy" id="994334"/>
    <lineage>
        <taxon>Eukaryota</taxon>
        <taxon>Fungi</taxon>
        <taxon>Fungi incertae sedis</taxon>
        <taxon>Mucoromycota</taxon>
        <taxon>Mucoromycotina</taxon>
        <taxon>Endogonomycetes</taxon>
        <taxon>Endogonales</taxon>
        <taxon>Endogonaceae</taxon>
        <taxon>Jimgerdemannia</taxon>
    </lineage>
</organism>
<feature type="compositionally biased region" description="Basic and acidic residues" evidence="2">
    <location>
        <begin position="135"/>
        <end position="145"/>
    </location>
</feature>
<accession>A0A433R042</accession>